<evidence type="ECO:0000256" key="2">
    <source>
        <dbReference type="ARBA" id="ARBA00022490"/>
    </source>
</evidence>
<evidence type="ECO:0000256" key="3">
    <source>
        <dbReference type="ARBA" id="ARBA00022737"/>
    </source>
</evidence>
<dbReference type="Gene3D" id="1.20.1580.10">
    <property type="entry name" value="ABC transporter ATPase like domain"/>
    <property type="match status" value="2"/>
</dbReference>
<dbReference type="EMBL" id="BJNT01000013">
    <property type="protein sequence ID" value="GEC86442.1"/>
    <property type="molecule type" value="Genomic_DNA"/>
</dbReference>
<evidence type="ECO:0000256" key="1">
    <source>
        <dbReference type="ARBA" id="ARBA00004496"/>
    </source>
</evidence>
<protein>
    <recommendedName>
        <fullName evidence="12">UvrABC system protein A</fullName>
    </recommendedName>
    <alternativeName>
        <fullName evidence="13">Excinuclease ABC subunit A</fullName>
    </alternativeName>
</protein>
<dbReference type="GeneID" id="82887886"/>
<keyword evidence="3" id="KW-0677">Repeat</keyword>
<name>A0A4Y4C3M8_9CORY</name>
<evidence type="ECO:0000256" key="7">
    <source>
        <dbReference type="ARBA" id="ARBA00022840"/>
    </source>
</evidence>
<dbReference type="GO" id="GO:0006281">
    <property type="term" value="P:DNA repair"/>
    <property type="evidence" value="ECO:0007669"/>
    <property type="project" value="UniProtKB-KW"/>
</dbReference>
<keyword evidence="2" id="KW-0963">Cytoplasm</keyword>
<keyword evidence="7" id="KW-0067">ATP-binding</keyword>
<dbReference type="GO" id="GO:0005737">
    <property type="term" value="C:cytoplasm"/>
    <property type="evidence" value="ECO:0007669"/>
    <property type="project" value="UniProtKB-SubCell"/>
</dbReference>
<dbReference type="GO" id="GO:0005524">
    <property type="term" value="F:ATP binding"/>
    <property type="evidence" value="ECO:0007669"/>
    <property type="project" value="UniProtKB-KW"/>
</dbReference>
<evidence type="ECO:0000256" key="8">
    <source>
        <dbReference type="ARBA" id="ARBA00022881"/>
    </source>
</evidence>
<comment type="similarity">
    <text evidence="11">Belongs to the ABC transporter superfamily. UvrA family.</text>
</comment>
<dbReference type="InterPro" id="IPR003439">
    <property type="entry name" value="ABC_transporter-like_ATP-bd"/>
</dbReference>
<keyword evidence="9" id="KW-0238">DNA-binding</keyword>
<dbReference type="InterPro" id="IPR027417">
    <property type="entry name" value="P-loop_NTPase"/>
</dbReference>
<evidence type="ECO:0000259" key="14">
    <source>
        <dbReference type="PROSITE" id="PS50893"/>
    </source>
</evidence>
<dbReference type="GO" id="GO:0016887">
    <property type="term" value="F:ATP hydrolysis activity"/>
    <property type="evidence" value="ECO:0007669"/>
    <property type="project" value="InterPro"/>
</dbReference>
<dbReference type="GO" id="GO:0008270">
    <property type="term" value="F:zinc ion binding"/>
    <property type="evidence" value="ECO:0007669"/>
    <property type="project" value="UniProtKB-KW"/>
</dbReference>
<gene>
    <name evidence="15" type="primary">uvrA_3</name>
    <name evidence="15" type="ORF">CVA01_17560</name>
</gene>
<dbReference type="RefSeq" id="WP_141330085.1">
    <property type="nucleotide sequence ID" value="NZ_BJNT01000013.1"/>
</dbReference>
<evidence type="ECO:0000313" key="16">
    <source>
        <dbReference type="Proteomes" id="UP000319986"/>
    </source>
</evidence>
<evidence type="ECO:0000313" key="15">
    <source>
        <dbReference type="EMBL" id="GEC86442.1"/>
    </source>
</evidence>
<evidence type="ECO:0000256" key="6">
    <source>
        <dbReference type="ARBA" id="ARBA00022769"/>
    </source>
</evidence>
<dbReference type="SMART" id="SM00382">
    <property type="entry name" value="AAA"/>
    <property type="match status" value="2"/>
</dbReference>
<dbReference type="PANTHER" id="PTHR43152">
    <property type="entry name" value="UVRABC SYSTEM PROTEIN A"/>
    <property type="match status" value="1"/>
</dbReference>
<keyword evidence="5" id="KW-0227">DNA damage</keyword>
<keyword evidence="4" id="KW-0547">Nucleotide-binding</keyword>
<keyword evidence="6" id="KW-0228">DNA excision</keyword>
<dbReference type="GO" id="GO:0003677">
    <property type="term" value="F:DNA binding"/>
    <property type="evidence" value="ECO:0007669"/>
    <property type="project" value="UniProtKB-KW"/>
</dbReference>
<dbReference type="Proteomes" id="UP000319986">
    <property type="component" value="Unassembled WGS sequence"/>
</dbReference>
<evidence type="ECO:0000256" key="13">
    <source>
        <dbReference type="ARBA" id="ARBA00042156"/>
    </source>
</evidence>
<comment type="caution">
    <text evidence="15">The sequence shown here is derived from an EMBL/GenBank/DDBJ whole genome shotgun (WGS) entry which is preliminary data.</text>
</comment>
<dbReference type="Gene3D" id="3.40.50.300">
    <property type="entry name" value="P-loop containing nucleotide triphosphate hydrolases"/>
    <property type="match status" value="3"/>
</dbReference>
<feature type="domain" description="ABC transporter" evidence="14">
    <location>
        <begin position="458"/>
        <end position="761"/>
    </location>
</feature>
<evidence type="ECO:0000256" key="9">
    <source>
        <dbReference type="ARBA" id="ARBA00023125"/>
    </source>
</evidence>
<sequence>MNAETSTASLPDTHDTIRVRGARVNNLKNIDVDLPKRRLTVVTGLSGSGKSSLVFGTVAAESRRLIDETYSAFIQGFMPSLPRPDVDELTDLTAAVIIDQERMGANSRSTVGTATDASTTLRLLFSRLSEPYVGSAKAFSFNLPDGWCPTCEGSGTVADLDLASFLDETKSLNEGAIEAPGFGVGDWYWSSYASNGRLDPDLPVKDYSDEDREFFLYAPTQKIKVAKEDNNGFSTLTFDGLVTRIRRLWIDRDTPPKQKNIVAFVEKISTTGQCPSCHGARLSEAARTATVAGKTLPECSAMQVGDLLDFLTGVDATSVGPALTTLTDQLAALVSVGLGYLSLDRPAGTLSGGEAQRVKMIRHLGSALSDVTYVFDEPTVGLHPHDITRMNTLLTDIRDKGNTVLVVEHKPSVIRAADLVVDLGPGSGDHGGEVVFTGTPEELEEASTVTAESLHQGLSLRDTVRPGRGILPVGPVTLNNLVDVSVDIPLGTLTVLTGVAGSGKSSLVTGGLVGRDGVAVVDQSAIRGSRRSTPATYTGMLDDIRKLFARRNRDAGATASMFSPNSDGACPTCHGQGVVYTDLAMMTGVSAPCEDCAGRRFRPEVLEYRVAGRDISEVLDMTVAEASTYFTQDAPSKPVAAALSLLRQVGLDYLRLGQPLTTLSGGERQRLKLASRIDGDAPVIVLDEPTTGLHLADTATLVEMMQNLVDAGHTLVVIEHNLAVIAAADHIIDIGPGAGHDGGQVVFEGSPAELVSASAQSANLTGRYLAAAVH</sequence>
<dbReference type="InterPro" id="IPR003593">
    <property type="entry name" value="AAA+_ATPase"/>
</dbReference>
<dbReference type="CDD" id="cd03270">
    <property type="entry name" value="ABC_UvrA_I"/>
    <property type="match status" value="1"/>
</dbReference>
<organism evidence="15 16">
    <name type="scientific">Corynebacterium variabile</name>
    <dbReference type="NCBI Taxonomy" id="1727"/>
    <lineage>
        <taxon>Bacteria</taxon>
        <taxon>Bacillati</taxon>
        <taxon>Actinomycetota</taxon>
        <taxon>Actinomycetes</taxon>
        <taxon>Mycobacteriales</taxon>
        <taxon>Corynebacteriaceae</taxon>
        <taxon>Corynebacterium</taxon>
    </lineage>
</organism>
<dbReference type="SUPFAM" id="SSF52540">
    <property type="entry name" value="P-loop containing nucleoside triphosphate hydrolases"/>
    <property type="match status" value="3"/>
</dbReference>
<evidence type="ECO:0000256" key="5">
    <source>
        <dbReference type="ARBA" id="ARBA00022763"/>
    </source>
</evidence>
<dbReference type="Gene3D" id="1.10.8.280">
    <property type="entry name" value="ABC transporter ATPase domain-like"/>
    <property type="match status" value="1"/>
</dbReference>
<accession>A0A4Y4C3M8</accession>
<evidence type="ECO:0000256" key="4">
    <source>
        <dbReference type="ARBA" id="ARBA00022741"/>
    </source>
</evidence>
<dbReference type="PANTHER" id="PTHR43152:SF2">
    <property type="entry name" value="DRUG RESISTANCE ABC TRANSPORTER"/>
    <property type="match status" value="1"/>
</dbReference>
<comment type="subcellular location">
    <subcellularLocation>
        <location evidence="1">Cytoplasm</location>
    </subcellularLocation>
</comment>
<dbReference type="Pfam" id="PF00005">
    <property type="entry name" value="ABC_tran"/>
    <property type="match status" value="1"/>
</dbReference>
<evidence type="ECO:0000256" key="11">
    <source>
        <dbReference type="ARBA" id="ARBA00038000"/>
    </source>
</evidence>
<dbReference type="PROSITE" id="PS50893">
    <property type="entry name" value="ABC_TRANSPORTER_2"/>
    <property type="match status" value="1"/>
</dbReference>
<dbReference type="AlphaFoldDB" id="A0A4Y4C3M8"/>
<evidence type="ECO:0000256" key="10">
    <source>
        <dbReference type="ARBA" id="ARBA00023204"/>
    </source>
</evidence>
<evidence type="ECO:0000256" key="12">
    <source>
        <dbReference type="ARBA" id="ARBA00039316"/>
    </source>
</evidence>
<reference evidence="15 16" key="1">
    <citation type="submission" date="2019-06" db="EMBL/GenBank/DDBJ databases">
        <title>Whole genome shotgun sequence of Corynebacterium variabile NBRC 15286.</title>
        <authorList>
            <person name="Hosoyama A."/>
            <person name="Uohara A."/>
            <person name="Ohji S."/>
            <person name="Ichikawa N."/>
        </authorList>
    </citation>
    <scope>NUCLEOTIDE SEQUENCE [LARGE SCALE GENOMIC DNA]</scope>
    <source>
        <strain evidence="15 16">NBRC 15286</strain>
    </source>
</reference>
<keyword evidence="8" id="KW-0267">Excision nuclease</keyword>
<proteinExistence type="inferred from homology"/>
<dbReference type="GO" id="GO:0004518">
    <property type="term" value="F:nuclease activity"/>
    <property type="evidence" value="ECO:0007669"/>
    <property type="project" value="UniProtKB-KW"/>
</dbReference>
<keyword evidence="10" id="KW-0234">DNA repair</keyword>